<evidence type="ECO:0008006" key="4">
    <source>
        <dbReference type="Google" id="ProtNLM"/>
    </source>
</evidence>
<feature type="coiled-coil region" evidence="1">
    <location>
        <begin position="103"/>
        <end position="130"/>
    </location>
</feature>
<name>A0ABY7N8H0_ALCFA</name>
<sequence length="185" mass="20043">MSTDTQNSAPVSVGPVVTLNGAQLLQALDFIAPDRDTDPTQLEGDVSILYGAGHAGSGYYCYLTDYPDEGAIMLDAETADDLISSDSDTALTQQTLDDVKAGIPARDAEIEALRKEIETLRAQQDADKVDAERYRAWRDAAVANSTPFVRAMRDTLPPEAREGKPRWPTAAEWDAAIDAARKEQA</sequence>
<reference evidence="2 3" key="1">
    <citation type="submission" date="2022-05" db="EMBL/GenBank/DDBJ databases">
        <title>Complete sequence of strain NY11312.</title>
        <authorList>
            <person name="Zhou D."/>
        </authorList>
    </citation>
    <scope>NUCLEOTIDE SEQUENCE [LARGE SCALE GENOMIC DNA]</scope>
    <source>
        <strain evidence="2 3">NY11312</strain>
    </source>
</reference>
<evidence type="ECO:0000313" key="2">
    <source>
        <dbReference type="EMBL" id="WBM39663.1"/>
    </source>
</evidence>
<dbReference type="Proteomes" id="UP001211866">
    <property type="component" value="Chromosome"/>
</dbReference>
<keyword evidence="3" id="KW-1185">Reference proteome</keyword>
<gene>
    <name evidence="2" type="ORF">M2J83_07590</name>
</gene>
<organism evidence="2 3">
    <name type="scientific">Alcaligenes faecalis</name>
    <dbReference type="NCBI Taxonomy" id="511"/>
    <lineage>
        <taxon>Bacteria</taxon>
        <taxon>Pseudomonadati</taxon>
        <taxon>Pseudomonadota</taxon>
        <taxon>Betaproteobacteria</taxon>
        <taxon>Burkholderiales</taxon>
        <taxon>Alcaligenaceae</taxon>
        <taxon>Alcaligenes</taxon>
    </lineage>
</organism>
<evidence type="ECO:0000313" key="3">
    <source>
        <dbReference type="Proteomes" id="UP001211866"/>
    </source>
</evidence>
<keyword evidence="1" id="KW-0175">Coiled coil</keyword>
<evidence type="ECO:0000256" key="1">
    <source>
        <dbReference type="SAM" id="Coils"/>
    </source>
</evidence>
<dbReference type="EMBL" id="CP096916">
    <property type="protein sequence ID" value="WBM39663.1"/>
    <property type="molecule type" value="Genomic_DNA"/>
</dbReference>
<dbReference type="RefSeq" id="WP_270119422.1">
    <property type="nucleotide sequence ID" value="NZ_CP096916.1"/>
</dbReference>
<protein>
    <recommendedName>
        <fullName evidence="4">Phage tail protein</fullName>
    </recommendedName>
</protein>
<proteinExistence type="predicted"/>
<accession>A0ABY7N8H0</accession>